<keyword evidence="8" id="KW-1015">Disulfide bond</keyword>
<feature type="compositionally biased region" description="Low complexity" evidence="12">
    <location>
        <begin position="1418"/>
        <end position="1427"/>
    </location>
</feature>
<organism evidence="15 16">
    <name type="scientific">Stegodyphus mimosarum</name>
    <name type="common">African social velvet spider</name>
    <dbReference type="NCBI Taxonomy" id="407821"/>
    <lineage>
        <taxon>Eukaryota</taxon>
        <taxon>Metazoa</taxon>
        <taxon>Ecdysozoa</taxon>
        <taxon>Arthropoda</taxon>
        <taxon>Chelicerata</taxon>
        <taxon>Arachnida</taxon>
        <taxon>Araneae</taxon>
        <taxon>Araneomorphae</taxon>
        <taxon>Entelegynae</taxon>
        <taxon>Eresoidea</taxon>
        <taxon>Eresidae</taxon>
        <taxon>Stegodyphus</taxon>
    </lineage>
</organism>
<dbReference type="OMA" id="RTCASEY"/>
<dbReference type="PANTHER" id="PTHR13817">
    <property type="entry name" value="TITIN"/>
    <property type="match status" value="1"/>
</dbReference>
<feature type="domain" description="Fibronectin type-III" evidence="14">
    <location>
        <begin position="588"/>
        <end position="683"/>
    </location>
</feature>
<sequence length="1505" mass="166689">MRVVPSTDSEMEYLLPWVTARTNISGNQRHIILTDLKPASSYEFRVSAVNGVGEGNPSAATEVIHLPPEPPSGPPQGVVGGARSSTSIMLQWQKPSEDERNGNLLGYMIRYKLAGYAASPWAYNNITNEAQHSFLLQDLIVWQNYEIQVAAYNEKGVGVYSGSIYIRTREGVPQSAPTDVRAEAVNSTAIHVWWKPPDPQLINGINQGYKLQTWLGDPESAITPTHTVLVAPSPLDPLAEQNAIVGDLEKYTSYHITVLCFTSPGDGPRSDAVIVTTKQDVPDAVKSLKFEDILDTTMMVVWTPPERVNGILKGYTLKYHVKDVLETMVIRNLSADSTNVLVTDLRPMTAYTFELFAWTIVGPGPVKTATIQSGIPPVLPGPPSKLAVSNIGAFSVVLQFTPGFDGNTSIIKWTVEAQTRRNESWIKIYEVSDPEASNIQVHNLLPFTEYRLRVIATNVVGSSEPSEPSKFFQTIQAPPSHPPYNVTVRAVNAKALRVRWTPLQQVEWFGIPRGYNILYQEISEIDVSENTTYQHIVLEDHNANSYVLKDLEEFTDYEISVQAFNDVGSSSPSQPAREKTREAVPSAGPDGVKINATSSTTIVVKWSEVPKRHQNGIIEGYKVYYGAKNVPFQYKVIESNSTFTTTLTELRKYTLYSIQVLAFSRIGDGVLSIPPVSVRTFEDVPGVPSNISFPDVSTTTARILWDVPEEPNGVILAYRVSYRFDGSVENEIVKELAPTERTLKVINLEPETYYMFSVTAQTNEGWGKTANAKVYTTNNREAPQPPSTPQISNSQVQARQITFSWTPGRDGFAPLRFYTVQMAKNDNSWKTVAAKVDPTVNKYTVATLKPFTPYKFRIQATNDIGSSGWSQESNLTWTLPTAPERAPRQVIATPYTTTSVRVSWEILGVEDWNGDVRSAGYRVEYCQVSSYSIPRNGDCPADKIQGANSSVLSLHQLERDRVYEIRVFAYNSRGDSPPSHPVQVFVGEAVPTGEPREVRVEAISSTELKVSWKPPPPALQNGDLLGYKIFYEPRSSDGIEEMEAVPPATVSYVLLDLKKYTEYNIQILAFNPAGDGPRSSPLHVTTMEDIPGPPGHLVFSDVTMTSLNVSWSPPIEPNGEISGYLVTYETALPDIDFSKQVKQKVTSTSLSVHGLAEAVAYTFRVRAETFDYGPESVGNITTGPQEGSPSAPEELILQHTHTSLTLHWKNGPQGASPIIGYLIEYKQIDGSDEWQTLVLLNNGPQTSYAVNFRNLLASTSYHFRLFARNNYGISFPTTSSQPFATPSKQYLEYRPKLPFYREVWFLVTLASVSVIIIVLVVSVLCVKSKVYKYKKEAQKSVHDDHLSMDDGGFASFELRQSKRGTLCKNSLSRKNNNAMLTKSPPRPSPGSVTYSDDDDTKGYDENCDSSSLTEKPSEMSSSDSQGSDSERESDGKADPHSFVNHYANVNDTLRQSWKRQRPVKPPSYTDSEPEGSIQVSLNGGHIVMNNMAGSRAPLPGFSSFV</sequence>
<dbReference type="OrthoDB" id="8923679at2759"/>
<feature type="domain" description="Fibronectin type-III" evidence="14">
    <location>
        <begin position="687"/>
        <end position="780"/>
    </location>
</feature>
<evidence type="ECO:0000256" key="11">
    <source>
        <dbReference type="ARBA" id="ARBA00061621"/>
    </source>
</evidence>
<feature type="domain" description="Fibronectin type-III" evidence="14">
    <location>
        <begin position="284"/>
        <end position="378"/>
    </location>
</feature>
<keyword evidence="6 13" id="KW-1133">Transmembrane helix</keyword>
<evidence type="ECO:0000256" key="5">
    <source>
        <dbReference type="ARBA" id="ARBA00022889"/>
    </source>
</evidence>
<gene>
    <name evidence="15" type="ORF">X975_02160</name>
</gene>
<dbReference type="InterPro" id="IPR013783">
    <property type="entry name" value="Ig-like_fold"/>
</dbReference>
<proteinExistence type="inferred from homology"/>
<comment type="subcellular location">
    <subcellularLocation>
        <location evidence="1">Membrane</location>
        <topology evidence="1">Single-pass type I membrane protein</topology>
    </subcellularLocation>
</comment>
<feature type="region of interest" description="Disordered" evidence="12">
    <location>
        <begin position="567"/>
        <end position="590"/>
    </location>
</feature>
<evidence type="ECO:0000313" key="15">
    <source>
        <dbReference type="EMBL" id="KFM81271.1"/>
    </source>
</evidence>
<feature type="domain" description="Fibronectin type-III" evidence="14">
    <location>
        <begin position="886"/>
        <end position="989"/>
    </location>
</feature>
<dbReference type="PROSITE" id="PS50853">
    <property type="entry name" value="FN3"/>
    <property type="match status" value="13"/>
</dbReference>
<evidence type="ECO:0000313" key="16">
    <source>
        <dbReference type="Proteomes" id="UP000054359"/>
    </source>
</evidence>
<dbReference type="Gene3D" id="2.60.40.10">
    <property type="entry name" value="Immunoglobulins"/>
    <property type="match status" value="13"/>
</dbReference>
<feature type="compositionally biased region" description="Polar residues" evidence="12">
    <location>
        <begin position="1367"/>
        <end position="1380"/>
    </location>
</feature>
<feature type="domain" description="Fibronectin type-III" evidence="14">
    <location>
        <begin position="1093"/>
        <end position="1186"/>
    </location>
</feature>
<dbReference type="PRINTS" id="PR00014">
    <property type="entry name" value="FNTYPEIII"/>
</dbReference>
<evidence type="ECO:0000256" key="9">
    <source>
        <dbReference type="ARBA" id="ARBA00023180"/>
    </source>
</evidence>
<protein>
    <submittedName>
        <fullName evidence="15">Protein sidekick</fullName>
    </submittedName>
</protein>
<dbReference type="SUPFAM" id="SSF49265">
    <property type="entry name" value="Fibronectin type III"/>
    <property type="match status" value="7"/>
</dbReference>
<feature type="domain" description="Fibronectin type-III" evidence="14">
    <location>
        <begin position="482"/>
        <end position="583"/>
    </location>
</feature>
<keyword evidence="7 13" id="KW-0472">Membrane</keyword>
<keyword evidence="3" id="KW-0732">Signal</keyword>
<feature type="domain" description="Fibronectin type-III" evidence="14">
    <location>
        <begin position="1188"/>
        <end position="1288"/>
    </location>
</feature>
<dbReference type="EMBL" id="KK121806">
    <property type="protein sequence ID" value="KFM81271.1"/>
    <property type="molecule type" value="Genomic_DNA"/>
</dbReference>
<dbReference type="InterPro" id="IPR003961">
    <property type="entry name" value="FN3_dom"/>
</dbReference>
<dbReference type="FunFam" id="2.60.40.10:FF:000158">
    <property type="entry name" value="Sidekick cell adhesion molecule 2"/>
    <property type="match status" value="1"/>
</dbReference>
<name>A0A087UV82_STEMI</name>
<dbReference type="CDD" id="cd00063">
    <property type="entry name" value="FN3"/>
    <property type="match status" value="13"/>
</dbReference>
<evidence type="ECO:0000256" key="12">
    <source>
        <dbReference type="SAM" id="MobiDB-lite"/>
    </source>
</evidence>
<dbReference type="FunFam" id="2.60.40.10:FF:000209">
    <property type="entry name" value="Sidekick cell adhesion molecule 2"/>
    <property type="match status" value="1"/>
</dbReference>
<evidence type="ECO:0000259" key="14">
    <source>
        <dbReference type="PROSITE" id="PS50853"/>
    </source>
</evidence>
<keyword evidence="4" id="KW-0677">Repeat</keyword>
<evidence type="ECO:0000256" key="2">
    <source>
        <dbReference type="ARBA" id="ARBA00022692"/>
    </source>
</evidence>
<feature type="domain" description="Fibronectin type-III" evidence="14">
    <location>
        <begin position="785"/>
        <end position="881"/>
    </location>
</feature>
<feature type="domain" description="Fibronectin type-III" evidence="14">
    <location>
        <begin position="1"/>
        <end position="69"/>
    </location>
</feature>
<evidence type="ECO:0000256" key="8">
    <source>
        <dbReference type="ARBA" id="ARBA00023157"/>
    </source>
</evidence>
<evidence type="ECO:0000256" key="13">
    <source>
        <dbReference type="SAM" id="Phobius"/>
    </source>
</evidence>
<dbReference type="InterPro" id="IPR036116">
    <property type="entry name" value="FN3_sf"/>
</dbReference>
<accession>A0A087UV82</accession>
<dbReference type="SMART" id="SM00060">
    <property type="entry name" value="FN3"/>
    <property type="match status" value="13"/>
</dbReference>
<keyword evidence="10" id="KW-0393">Immunoglobulin domain</keyword>
<feature type="compositionally biased region" description="Basic and acidic residues" evidence="12">
    <location>
        <begin position="1428"/>
        <end position="1439"/>
    </location>
</feature>
<dbReference type="Pfam" id="PF00041">
    <property type="entry name" value="fn3"/>
    <property type="match status" value="13"/>
</dbReference>
<feature type="transmembrane region" description="Helical" evidence="13">
    <location>
        <begin position="1303"/>
        <end position="1326"/>
    </location>
</feature>
<evidence type="ECO:0000256" key="1">
    <source>
        <dbReference type="ARBA" id="ARBA00004479"/>
    </source>
</evidence>
<feature type="domain" description="Fibronectin type-III" evidence="14">
    <location>
        <begin position="382"/>
        <end position="477"/>
    </location>
</feature>
<dbReference type="FunFam" id="2.60.40.10:FF:000093">
    <property type="entry name" value="Down syndrome cell adhesion molecule, isoform B"/>
    <property type="match status" value="1"/>
</dbReference>
<feature type="region of interest" description="Disordered" evidence="12">
    <location>
        <begin position="1367"/>
        <end position="1477"/>
    </location>
</feature>
<dbReference type="FunFam" id="2.60.40.10:FF:000360">
    <property type="entry name" value="Sidekick cell adhesion molecule 2"/>
    <property type="match status" value="1"/>
</dbReference>
<dbReference type="PANTHER" id="PTHR13817:SF121">
    <property type="entry name" value="PROTEIN SIDEKICK-LIKE PROTEIN"/>
    <property type="match status" value="1"/>
</dbReference>
<comment type="similarity">
    <text evidence="11">Belongs to the sidekick family.</text>
</comment>
<feature type="domain" description="Fibronectin type-III" evidence="14">
    <location>
        <begin position="176"/>
        <end position="280"/>
    </location>
</feature>
<feature type="domain" description="Fibronectin type-III" evidence="14">
    <location>
        <begin position="994"/>
        <end position="1089"/>
    </location>
</feature>
<dbReference type="GO" id="GO:0007155">
    <property type="term" value="P:cell adhesion"/>
    <property type="evidence" value="ECO:0007669"/>
    <property type="project" value="UniProtKB-KW"/>
</dbReference>
<dbReference type="STRING" id="407821.A0A087UV82"/>
<dbReference type="Proteomes" id="UP000054359">
    <property type="component" value="Unassembled WGS sequence"/>
</dbReference>
<dbReference type="GO" id="GO:0016020">
    <property type="term" value="C:membrane"/>
    <property type="evidence" value="ECO:0007669"/>
    <property type="project" value="UniProtKB-SubCell"/>
</dbReference>
<evidence type="ECO:0000256" key="3">
    <source>
        <dbReference type="ARBA" id="ARBA00022729"/>
    </source>
</evidence>
<evidence type="ECO:0000256" key="4">
    <source>
        <dbReference type="ARBA" id="ARBA00022737"/>
    </source>
</evidence>
<evidence type="ECO:0000256" key="7">
    <source>
        <dbReference type="ARBA" id="ARBA00023136"/>
    </source>
</evidence>
<feature type="domain" description="Fibronectin type-III" evidence="14">
    <location>
        <begin position="74"/>
        <end position="171"/>
    </location>
</feature>
<evidence type="ECO:0000256" key="6">
    <source>
        <dbReference type="ARBA" id="ARBA00022989"/>
    </source>
</evidence>
<keyword evidence="16" id="KW-1185">Reference proteome</keyword>
<dbReference type="InterPro" id="IPR050964">
    <property type="entry name" value="Striated_Muscle_Regulatory"/>
</dbReference>
<dbReference type="FunFam" id="2.60.40.10:FF:000120">
    <property type="entry name" value="Down syndrome cell adhesion molecule like 1"/>
    <property type="match status" value="1"/>
</dbReference>
<keyword evidence="2 13" id="KW-0812">Transmembrane</keyword>
<keyword evidence="9" id="KW-0325">Glycoprotein</keyword>
<evidence type="ECO:0000256" key="10">
    <source>
        <dbReference type="ARBA" id="ARBA00023319"/>
    </source>
</evidence>
<feature type="non-terminal residue" evidence="15">
    <location>
        <position position="1505"/>
    </location>
</feature>
<reference evidence="15 16" key="1">
    <citation type="submission" date="2013-11" db="EMBL/GenBank/DDBJ databases">
        <title>Genome sequencing of Stegodyphus mimosarum.</title>
        <authorList>
            <person name="Bechsgaard J."/>
        </authorList>
    </citation>
    <scope>NUCLEOTIDE SEQUENCE [LARGE SCALE GENOMIC DNA]</scope>
</reference>
<dbReference type="FunFam" id="2.60.40.10:FF:000028">
    <property type="entry name" value="Neuronal cell adhesion molecule"/>
    <property type="match status" value="1"/>
</dbReference>
<keyword evidence="5" id="KW-0130">Cell adhesion</keyword>